<dbReference type="Proteomes" id="UP001153678">
    <property type="component" value="Unassembled WGS sequence"/>
</dbReference>
<evidence type="ECO:0000313" key="2">
    <source>
        <dbReference type="Proteomes" id="UP001153678"/>
    </source>
</evidence>
<comment type="caution">
    <text evidence="1">The sequence shown here is derived from an EMBL/GenBank/DDBJ whole genome shotgun (WGS) entry which is preliminary data.</text>
</comment>
<evidence type="ECO:0000313" key="1">
    <source>
        <dbReference type="EMBL" id="CAI2181124.1"/>
    </source>
</evidence>
<dbReference type="EMBL" id="CAMKVN010002441">
    <property type="protein sequence ID" value="CAI2181124.1"/>
    <property type="molecule type" value="Genomic_DNA"/>
</dbReference>
<proteinExistence type="predicted"/>
<keyword evidence="2" id="KW-1185">Reference proteome</keyword>
<organism evidence="1 2">
    <name type="scientific">Funneliformis geosporum</name>
    <dbReference type="NCBI Taxonomy" id="1117311"/>
    <lineage>
        <taxon>Eukaryota</taxon>
        <taxon>Fungi</taxon>
        <taxon>Fungi incertae sedis</taxon>
        <taxon>Mucoromycota</taxon>
        <taxon>Glomeromycotina</taxon>
        <taxon>Glomeromycetes</taxon>
        <taxon>Glomerales</taxon>
        <taxon>Glomeraceae</taxon>
        <taxon>Funneliformis</taxon>
    </lineage>
</organism>
<gene>
    <name evidence="1" type="ORF">FWILDA_LOCUS9926</name>
</gene>
<reference evidence="1" key="1">
    <citation type="submission" date="2022-08" db="EMBL/GenBank/DDBJ databases">
        <authorList>
            <person name="Kallberg Y."/>
            <person name="Tangrot J."/>
            <person name="Rosling A."/>
        </authorList>
    </citation>
    <scope>NUCLEOTIDE SEQUENCE</scope>
    <source>
        <strain evidence="1">Wild A</strain>
    </source>
</reference>
<protein>
    <submittedName>
        <fullName evidence="1">9707_t:CDS:1</fullName>
    </submittedName>
</protein>
<dbReference type="AlphaFoldDB" id="A0A9W4SUH4"/>
<name>A0A9W4SUH4_9GLOM</name>
<sequence length="53" mass="6195">MPQSIEQELLVNGKREIRILTQLNIFGRFEKKVESMPRRVQAVIDSSGYPTKY</sequence>
<accession>A0A9W4SUH4</accession>
<dbReference type="OrthoDB" id="2444513at2759"/>